<evidence type="ECO:0000256" key="9">
    <source>
        <dbReference type="ARBA" id="ARBA00023017"/>
    </source>
</evidence>
<organism evidence="16 17">
    <name type="scientific">Tetragonisca angustula</name>
    <dbReference type="NCBI Taxonomy" id="166442"/>
    <lineage>
        <taxon>Eukaryota</taxon>
        <taxon>Metazoa</taxon>
        <taxon>Ecdysozoa</taxon>
        <taxon>Arthropoda</taxon>
        <taxon>Hexapoda</taxon>
        <taxon>Insecta</taxon>
        <taxon>Pterygota</taxon>
        <taxon>Neoptera</taxon>
        <taxon>Endopterygota</taxon>
        <taxon>Hymenoptera</taxon>
        <taxon>Apocrita</taxon>
        <taxon>Aculeata</taxon>
        <taxon>Apoidea</taxon>
        <taxon>Anthophila</taxon>
        <taxon>Apidae</taxon>
        <taxon>Tetragonisca</taxon>
    </lineage>
</organism>
<dbReference type="GO" id="GO:0036157">
    <property type="term" value="C:outer dynein arm"/>
    <property type="evidence" value="ECO:0007669"/>
    <property type="project" value="TreeGrafter"/>
</dbReference>
<comment type="caution">
    <text evidence="16">The sequence shown here is derived from an EMBL/GenBank/DDBJ whole genome shotgun (WGS) entry which is preliminary data.</text>
</comment>
<sequence length="909" mass="106160">MLTEYAYIKPRSQFGKHCNFRTEYTAEENIMPQPQLMHNYVIRPYTHRETQMSKQYAVHEVQTERKYATNTGMLHTEGGWPKEMNPRDPEVVHRFRRRVEKSDNWVTNMRGLLSTMEGYVLQNNTVDIYQNYFDDLIATPMAKDYSIRVVNSYEDPQTHVRPIRDISWSPNNLDRLAVAYGFLEFEQRPADVSPYSYVWDIENPNKAVYTLKSESPLMTVKFNPRDSVILVGGLISGQVCYWDLRANEKPIETSHRFTSHRYPVVQTLWIPSKANSDFFSCSTDGVVLWWDIRFIKKPTESLVMDLEQPDRANVYKAIGITALQFEHTMSSRFLAGTENGFVVNVNRRASNPVEKLAVRFQCYMGPVVAIDRNPVYTKNFLTIGDWSAKVWADDTKEGNLLSVNNRFIDLTGGCWNRVRCSVFFTINEKGTVEAYDILAGAPLTDIRLCHDCLTAISSHDEGEFLAVGSRNGNVYLLECTQDLATFTKEDRAALNNYLERCSRYEKAIDSRLKEIRLTHRFTFDNISPRHSKVKTKKKKREKQVNADKERLDTYKKSRLSKPKTKEVIKIAVPEFQKAQTEYFERVEQISAQYTHLDESDVHAAQELLKDRGIVKPKKEEEKEKEEIKRTRSIWKIKKTKVKPTLREKEIEEERKKVDAAPDSIRIKSRKPRARKVLGKICAKQIVCKPEICCADLEEKRRLRRAKKKEIASKLAKEEEEEEVVAERRRSFVIDNKWFRRLTDYVAQIPSPSPVLRRRILASKDTPPSVLRKELAEAKEETRAWQERAIARRLGSWDVERKLEMKKPKKPTETRPRETTEQEPEEEEAEIKSEESTSTFSRLALPTKILRRRMLPTEEDLKKIEKQKLLQLWDLQKQKAKKYDKRHPYYPRISAALAPTHSDERANKQD</sequence>
<comment type="subcellular location">
    <subcellularLocation>
        <location evidence="1">Cytoplasm</location>
        <location evidence="1">Cytoskeleton</location>
        <location evidence="1">Cilium axoneme</location>
    </subcellularLocation>
</comment>
<evidence type="ECO:0000256" key="4">
    <source>
        <dbReference type="ARBA" id="ARBA00022540"/>
    </source>
</evidence>
<keyword evidence="13" id="KW-0966">Cell projection</keyword>
<gene>
    <name evidence="16" type="ORF">QLX08_002255</name>
</gene>
<evidence type="ECO:0000256" key="8">
    <source>
        <dbReference type="ARBA" id="ARBA00022917"/>
    </source>
</evidence>
<dbReference type="GO" id="GO:0005874">
    <property type="term" value="C:microtubule"/>
    <property type="evidence" value="ECO:0007669"/>
    <property type="project" value="UniProtKB-KW"/>
</dbReference>
<dbReference type="InterPro" id="IPR013979">
    <property type="entry name" value="TIF_beta_prop-like"/>
</dbReference>
<dbReference type="InterPro" id="IPR036322">
    <property type="entry name" value="WD40_repeat_dom_sf"/>
</dbReference>
<keyword evidence="3" id="KW-0963">Cytoplasm</keyword>
<dbReference type="GO" id="GO:0003743">
    <property type="term" value="F:translation initiation factor activity"/>
    <property type="evidence" value="ECO:0007669"/>
    <property type="project" value="UniProtKB-KW"/>
</dbReference>
<protein>
    <recommendedName>
        <fullName evidence="15">Translation initiation factor beta propellor-like domain-containing protein</fullName>
    </recommendedName>
</protein>
<dbReference type="Pfam" id="PF08662">
    <property type="entry name" value="eIF2A"/>
    <property type="match status" value="1"/>
</dbReference>
<keyword evidence="17" id="KW-1185">Reference proteome</keyword>
<evidence type="ECO:0000256" key="1">
    <source>
        <dbReference type="ARBA" id="ARBA00004430"/>
    </source>
</evidence>
<dbReference type="AlphaFoldDB" id="A0AAW1ACB2"/>
<feature type="domain" description="Translation initiation factor beta propellor-like" evidence="15">
    <location>
        <begin position="161"/>
        <end position="257"/>
    </location>
</feature>
<keyword evidence="4" id="KW-0396">Initiation factor</keyword>
<dbReference type="InterPro" id="IPR050687">
    <property type="entry name" value="Dynein_IC"/>
</dbReference>
<evidence type="ECO:0000256" key="6">
    <source>
        <dbReference type="ARBA" id="ARBA00022701"/>
    </source>
</evidence>
<dbReference type="SUPFAM" id="SSF50978">
    <property type="entry name" value="WD40 repeat-like"/>
    <property type="match status" value="1"/>
</dbReference>
<keyword evidence="6" id="KW-0493">Microtubule</keyword>
<name>A0AAW1ACB2_9HYME</name>
<keyword evidence="8" id="KW-0648">Protein biosynthesis</keyword>
<evidence type="ECO:0000256" key="7">
    <source>
        <dbReference type="ARBA" id="ARBA00022737"/>
    </source>
</evidence>
<evidence type="ECO:0000256" key="5">
    <source>
        <dbReference type="ARBA" id="ARBA00022574"/>
    </source>
</evidence>
<evidence type="ECO:0000256" key="13">
    <source>
        <dbReference type="ARBA" id="ARBA00023273"/>
    </source>
</evidence>
<dbReference type="Gene3D" id="2.130.10.10">
    <property type="entry name" value="YVTN repeat-like/Quinoprotein amine dehydrogenase"/>
    <property type="match status" value="2"/>
</dbReference>
<keyword evidence="12" id="KW-0206">Cytoskeleton</keyword>
<evidence type="ECO:0000256" key="3">
    <source>
        <dbReference type="ARBA" id="ARBA00022490"/>
    </source>
</evidence>
<feature type="region of interest" description="Disordered" evidence="14">
    <location>
        <begin position="802"/>
        <end position="856"/>
    </location>
</feature>
<dbReference type="GO" id="GO:0036158">
    <property type="term" value="P:outer dynein arm assembly"/>
    <property type="evidence" value="ECO:0007669"/>
    <property type="project" value="TreeGrafter"/>
</dbReference>
<dbReference type="PANTHER" id="PTHR12442:SF7">
    <property type="entry name" value="DYNEIN AXONEMAL INTERMEDIATE CHAIN 2"/>
    <property type="match status" value="1"/>
</dbReference>
<dbReference type="InterPro" id="IPR015943">
    <property type="entry name" value="WD40/YVTN_repeat-like_dom_sf"/>
</dbReference>
<dbReference type="GO" id="GO:0045504">
    <property type="term" value="F:dynein heavy chain binding"/>
    <property type="evidence" value="ECO:0007669"/>
    <property type="project" value="TreeGrafter"/>
</dbReference>
<evidence type="ECO:0000313" key="16">
    <source>
        <dbReference type="EMBL" id="KAK9307457.1"/>
    </source>
</evidence>
<evidence type="ECO:0000256" key="2">
    <source>
        <dbReference type="ARBA" id="ARBA00011059"/>
    </source>
</evidence>
<accession>A0AAW1ACB2</accession>
<dbReference type="SMART" id="SM00320">
    <property type="entry name" value="WD40"/>
    <property type="match status" value="3"/>
</dbReference>
<dbReference type="Proteomes" id="UP001432146">
    <property type="component" value="Unassembled WGS sequence"/>
</dbReference>
<keyword evidence="10" id="KW-0969">Cilium</keyword>
<evidence type="ECO:0000256" key="10">
    <source>
        <dbReference type="ARBA" id="ARBA00023069"/>
    </source>
</evidence>
<evidence type="ECO:0000256" key="14">
    <source>
        <dbReference type="SAM" id="MobiDB-lite"/>
    </source>
</evidence>
<keyword evidence="11" id="KW-0505">Motor protein</keyword>
<evidence type="ECO:0000256" key="12">
    <source>
        <dbReference type="ARBA" id="ARBA00023212"/>
    </source>
</evidence>
<dbReference type="PANTHER" id="PTHR12442">
    <property type="entry name" value="DYNEIN INTERMEDIATE CHAIN"/>
    <property type="match status" value="1"/>
</dbReference>
<evidence type="ECO:0000259" key="15">
    <source>
        <dbReference type="Pfam" id="PF08662"/>
    </source>
</evidence>
<dbReference type="GO" id="GO:0045503">
    <property type="term" value="F:dynein light chain binding"/>
    <property type="evidence" value="ECO:0007669"/>
    <property type="project" value="TreeGrafter"/>
</dbReference>
<dbReference type="EMBL" id="JAWNGG020000029">
    <property type="protein sequence ID" value="KAK9307457.1"/>
    <property type="molecule type" value="Genomic_DNA"/>
</dbReference>
<reference evidence="16 17" key="1">
    <citation type="submission" date="2024-05" db="EMBL/GenBank/DDBJ databases">
        <title>The nuclear and mitochondrial genome assemblies of Tetragonisca angustula (Apidae: Meliponini), a tiny yet remarkable pollinator in the Neotropics.</title>
        <authorList>
            <person name="Ferrari R."/>
            <person name="Ricardo P.C."/>
            <person name="Dias F.C."/>
            <person name="Araujo N.S."/>
            <person name="Soares D.O."/>
            <person name="Zhou Q.-S."/>
            <person name="Zhu C.-D."/>
            <person name="Coutinho L."/>
            <person name="Airas M.C."/>
            <person name="Batista T.M."/>
        </authorList>
    </citation>
    <scope>NUCLEOTIDE SEQUENCE [LARGE SCALE GENOMIC DNA]</scope>
    <source>
        <strain evidence="16">ASF017062</strain>
        <tissue evidence="16">Abdomen</tissue>
    </source>
</reference>
<keyword evidence="7" id="KW-0677">Repeat</keyword>
<dbReference type="GO" id="GO:0003341">
    <property type="term" value="P:cilium movement"/>
    <property type="evidence" value="ECO:0007669"/>
    <property type="project" value="TreeGrafter"/>
</dbReference>
<evidence type="ECO:0000256" key="11">
    <source>
        <dbReference type="ARBA" id="ARBA00023175"/>
    </source>
</evidence>
<comment type="similarity">
    <text evidence="2">Belongs to the dynein intermediate chain family.</text>
</comment>
<evidence type="ECO:0000313" key="17">
    <source>
        <dbReference type="Proteomes" id="UP001432146"/>
    </source>
</evidence>
<proteinExistence type="inferred from homology"/>
<keyword evidence="9" id="KW-0243">Dynein</keyword>
<keyword evidence="5" id="KW-0853">WD repeat</keyword>
<feature type="compositionally biased region" description="Basic and acidic residues" evidence="14">
    <location>
        <begin position="802"/>
        <end position="819"/>
    </location>
</feature>
<dbReference type="InterPro" id="IPR001680">
    <property type="entry name" value="WD40_rpt"/>
</dbReference>